<evidence type="ECO:0000313" key="11">
    <source>
        <dbReference type="EMBL" id="NKI17124.1"/>
    </source>
</evidence>
<dbReference type="PROSITE" id="PS01129">
    <property type="entry name" value="PSI_RLU"/>
    <property type="match status" value="1"/>
</dbReference>
<dbReference type="PANTHER" id="PTHR21600">
    <property type="entry name" value="MITOCHONDRIAL RNA PSEUDOURIDINE SYNTHASE"/>
    <property type="match status" value="1"/>
</dbReference>
<comment type="caution">
    <text evidence="11">The sequence shown here is derived from an EMBL/GenBank/DDBJ whole genome shotgun (WGS) entry which is preliminary data.</text>
</comment>
<evidence type="ECO:0000256" key="1">
    <source>
        <dbReference type="ARBA" id="ARBA00022694"/>
    </source>
</evidence>
<keyword evidence="2" id="KW-0413">Isomerase</keyword>
<name>A0ABX1GFZ5_9GAMM</name>
<dbReference type="SUPFAM" id="SSF55120">
    <property type="entry name" value="Pseudouridine synthase"/>
    <property type="match status" value="1"/>
</dbReference>
<dbReference type="InterPro" id="IPR006145">
    <property type="entry name" value="PsdUridine_synth_RsuA/RluA"/>
</dbReference>
<sequence>MPVLFRDEHIVVIDKPAGILVHRSPIDRHETRFVLQLLRDQLGQQVFPIHRLDKPTSGVMVLALCKDAAADLNRQFREQQVQKHYLAVVRGHTPASGLIDHALRADPDSYAGRPEAGPPKEARTTFTRLATTTLPVEIETYPSSRYSLVLAEPHTGRTHQIRRHMKHISHPIIGDAKHGRGRHNRYFAKHLACSRLLLHANQLEFLHPADGQALRFFQPPSGEFAALLQQFDWLNALPAPPDPPPPRKVT</sequence>
<comment type="catalytic activity">
    <reaction evidence="3">
        <text>uridine(65) in tRNA = pseudouridine(65) in tRNA</text>
        <dbReference type="Rhea" id="RHEA:42536"/>
        <dbReference type="Rhea" id="RHEA-COMP:10103"/>
        <dbReference type="Rhea" id="RHEA-COMP:10104"/>
        <dbReference type="ChEBI" id="CHEBI:65314"/>
        <dbReference type="ChEBI" id="CHEBI:65315"/>
        <dbReference type="EC" id="5.4.99.26"/>
    </reaction>
</comment>
<proteinExistence type="predicted"/>
<keyword evidence="1" id="KW-0819">tRNA processing</keyword>
<evidence type="ECO:0000256" key="9">
    <source>
        <dbReference type="ARBA" id="ARBA00043049"/>
    </source>
</evidence>
<keyword evidence="12" id="KW-1185">Reference proteome</keyword>
<feature type="domain" description="Pseudouridine synthase RsuA/RluA-like" evidence="10">
    <location>
        <begin position="9"/>
        <end position="167"/>
    </location>
</feature>
<evidence type="ECO:0000256" key="3">
    <source>
        <dbReference type="ARBA" id="ARBA00036607"/>
    </source>
</evidence>
<dbReference type="Pfam" id="PF00849">
    <property type="entry name" value="PseudoU_synth_2"/>
    <property type="match status" value="1"/>
</dbReference>
<evidence type="ECO:0000256" key="2">
    <source>
        <dbReference type="ARBA" id="ARBA00023235"/>
    </source>
</evidence>
<evidence type="ECO:0000256" key="4">
    <source>
        <dbReference type="ARBA" id="ARBA00037670"/>
    </source>
</evidence>
<dbReference type="EMBL" id="JAAWWK010000002">
    <property type="protein sequence ID" value="NKI17124.1"/>
    <property type="molecule type" value="Genomic_DNA"/>
</dbReference>
<reference evidence="11 12" key="1">
    <citation type="submission" date="2020-04" db="EMBL/GenBank/DDBJ databases">
        <authorList>
            <person name="Yoon J."/>
        </authorList>
    </citation>
    <scope>NUCLEOTIDE SEQUENCE [LARGE SCALE GENOMIC DNA]</scope>
    <source>
        <strain evidence="11 12">KMU-166</strain>
    </source>
</reference>
<gene>
    <name evidence="11" type="ORF">HCU74_06775</name>
</gene>
<evidence type="ECO:0000256" key="8">
    <source>
        <dbReference type="ARBA" id="ARBA00041975"/>
    </source>
</evidence>
<dbReference type="InterPro" id="IPR050188">
    <property type="entry name" value="RluA_PseudoU_synthase"/>
</dbReference>
<dbReference type="InterPro" id="IPR006224">
    <property type="entry name" value="PsdUridine_synth_RluA-like_CS"/>
</dbReference>
<evidence type="ECO:0000259" key="10">
    <source>
        <dbReference type="Pfam" id="PF00849"/>
    </source>
</evidence>
<evidence type="ECO:0000256" key="6">
    <source>
        <dbReference type="ARBA" id="ARBA00040675"/>
    </source>
</evidence>
<protein>
    <recommendedName>
        <fullName evidence="6">tRNA pseudouridine synthase C</fullName>
        <ecNumber evidence="5">5.4.99.26</ecNumber>
    </recommendedName>
    <alternativeName>
        <fullName evidence="8">tRNA pseudouridine(65) synthase</fullName>
    </alternativeName>
    <alternativeName>
        <fullName evidence="9">tRNA pseudouridylate synthase C</fullName>
    </alternativeName>
    <alternativeName>
        <fullName evidence="7">tRNA-uridine isomerase C</fullName>
    </alternativeName>
</protein>
<dbReference type="EC" id="5.4.99.26" evidence="5"/>
<comment type="function">
    <text evidence="4">Responsible for synthesis of pseudouridine from uracil-65 in transfer RNAs.</text>
</comment>
<dbReference type="PANTHER" id="PTHR21600:SF56">
    <property type="entry name" value="TRNA PSEUDOURIDINE SYNTHASE C"/>
    <property type="match status" value="1"/>
</dbReference>
<evidence type="ECO:0000256" key="5">
    <source>
        <dbReference type="ARBA" id="ARBA00038943"/>
    </source>
</evidence>
<evidence type="ECO:0000313" key="12">
    <source>
        <dbReference type="Proteomes" id="UP000765845"/>
    </source>
</evidence>
<dbReference type="Proteomes" id="UP000765845">
    <property type="component" value="Unassembled WGS sequence"/>
</dbReference>
<dbReference type="Gene3D" id="3.30.2350.10">
    <property type="entry name" value="Pseudouridine synthase"/>
    <property type="match status" value="1"/>
</dbReference>
<evidence type="ECO:0000256" key="7">
    <source>
        <dbReference type="ARBA" id="ARBA00041803"/>
    </source>
</evidence>
<accession>A0ABX1GFZ5</accession>
<dbReference type="InterPro" id="IPR020103">
    <property type="entry name" value="PsdUridine_synth_cat_dom_sf"/>
</dbReference>
<organism evidence="11 12">
    <name type="scientific">Spongiibacter thalassae</name>
    <dbReference type="NCBI Taxonomy" id="2721624"/>
    <lineage>
        <taxon>Bacteria</taxon>
        <taxon>Pseudomonadati</taxon>
        <taxon>Pseudomonadota</taxon>
        <taxon>Gammaproteobacteria</taxon>
        <taxon>Cellvibrionales</taxon>
        <taxon>Spongiibacteraceae</taxon>
        <taxon>Spongiibacter</taxon>
    </lineage>
</organism>